<dbReference type="AlphaFoldDB" id="A0A803Q809"/>
<dbReference type="EnsemblPlants" id="evm.model.08.1228">
    <property type="protein sequence ID" value="cds.evm.model.08.1228"/>
    <property type="gene ID" value="evm.TU.08.1228"/>
</dbReference>
<name>A0A803Q809_CANSA</name>
<accession>A0A803Q809</accession>
<evidence type="ECO:0000313" key="2">
    <source>
        <dbReference type="EnsemblPlants" id="cds.evm.model.08.1228"/>
    </source>
</evidence>
<reference evidence="2" key="2">
    <citation type="submission" date="2021-03" db="UniProtKB">
        <authorList>
            <consortium name="EnsemblPlants"/>
        </authorList>
    </citation>
    <scope>IDENTIFICATION</scope>
</reference>
<proteinExistence type="predicted"/>
<feature type="transmembrane region" description="Helical" evidence="1">
    <location>
        <begin position="80"/>
        <end position="105"/>
    </location>
</feature>
<dbReference type="Gramene" id="evm.model.08.1228">
    <property type="protein sequence ID" value="cds.evm.model.08.1228"/>
    <property type="gene ID" value="evm.TU.08.1228"/>
</dbReference>
<organism evidence="2 3">
    <name type="scientific">Cannabis sativa</name>
    <name type="common">Hemp</name>
    <name type="synonym">Marijuana</name>
    <dbReference type="NCBI Taxonomy" id="3483"/>
    <lineage>
        <taxon>Eukaryota</taxon>
        <taxon>Viridiplantae</taxon>
        <taxon>Streptophyta</taxon>
        <taxon>Embryophyta</taxon>
        <taxon>Tracheophyta</taxon>
        <taxon>Spermatophyta</taxon>
        <taxon>Magnoliopsida</taxon>
        <taxon>eudicotyledons</taxon>
        <taxon>Gunneridae</taxon>
        <taxon>Pentapetalae</taxon>
        <taxon>rosids</taxon>
        <taxon>fabids</taxon>
        <taxon>Rosales</taxon>
        <taxon>Cannabaceae</taxon>
        <taxon>Cannabis</taxon>
    </lineage>
</organism>
<keyword evidence="1" id="KW-0812">Transmembrane</keyword>
<reference evidence="2" key="1">
    <citation type="submission" date="2018-11" db="EMBL/GenBank/DDBJ databases">
        <authorList>
            <person name="Grassa J C."/>
        </authorList>
    </citation>
    <scope>NUCLEOTIDE SEQUENCE [LARGE SCALE GENOMIC DNA]</scope>
</reference>
<evidence type="ECO:0000313" key="3">
    <source>
        <dbReference type="Proteomes" id="UP000596661"/>
    </source>
</evidence>
<dbReference type="Proteomes" id="UP000596661">
    <property type="component" value="Chromosome 8"/>
</dbReference>
<keyword evidence="3" id="KW-1185">Reference proteome</keyword>
<sequence length="128" mass="13987">MILEETPSSTIQRAPSIPNLCGYDRRVIMRESDMSSIFFSEGPPMMTYKWPVTGRAMSHYSVGPVLGFGRLRQTDGIIEFPFLAITLVGTIIVLFPSIIGVGLGLGNITGPSCGMSLRGRIPIPPFFH</sequence>
<evidence type="ECO:0000256" key="1">
    <source>
        <dbReference type="SAM" id="Phobius"/>
    </source>
</evidence>
<keyword evidence="1" id="KW-0472">Membrane</keyword>
<dbReference type="EMBL" id="UZAU01000706">
    <property type="status" value="NOT_ANNOTATED_CDS"/>
    <property type="molecule type" value="Genomic_DNA"/>
</dbReference>
<keyword evidence="1" id="KW-1133">Transmembrane helix</keyword>
<protein>
    <submittedName>
        <fullName evidence="2">Uncharacterized protein</fullName>
    </submittedName>
</protein>